<reference evidence="3" key="2">
    <citation type="submission" date="2018-03" db="EMBL/GenBank/DDBJ databases">
        <title>The Triticum urartu genome reveals the dynamic nature of wheat genome evolution.</title>
        <authorList>
            <person name="Ling H."/>
            <person name="Ma B."/>
            <person name="Shi X."/>
            <person name="Liu H."/>
            <person name="Dong L."/>
            <person name="Sun H."/>
            <person name="Cao Y."/>
            <person name="Gao Q."/>
            <person name="Zheng S."/>
            <person name="Li Y."/>
            <person name="Yu Y."/>
            <person name="Du H."/>
            <person name="Qi M."/>
            <person name="Li Y."/>
            <person name="Yu H."/>
            <person name="Cui Y."/>
            <person name="Wang N."/>
            <person name="Chen C."/>
            <person name="Wu H."/>
            <person name="Zhao Y."/>
            <person name="Zhang J."/>
            <person name="Li Y."/>
            <person name="Zhou W."/>
            <person name="Zhang B."/>
            <person name="Hu W."/>
            <person name="Eijk M."/>
            <person name="Tang J."/>
            <person name="Witsenboer H."/>
            <person name="Zhao S."/>
            <person name="Li Z."/>
            <person name="Zhang A."/>
            <person name="Wang D."/>
            <person name="Liang C."/>
        </authorList>
    </citation>
    <scope>NUCLEOTIDE SEQUENCE [LARGE SCALE GENOMIC DNA]</scope>
    <source>
        <strain evidence="3">cv. G1812</strain>
    </source>
</reference>
<reference evidence="3" key="3">
    <citation type="submission" date="2022-06" db="UniProtKB">
        <authorList>
            <consortium name="EnsemblPlants"/>
        </authorList>
    </citation>
    <scope>IDENTIFICATION</scope>
</reference>
<dbReference type="Gramene" id="TuG1812G0500000731.01.T01">
    <property type="protein sequence ID" value="TuG1812G0500000731.01.T01.cds272914"/>
    <property type="gene ID" value="TuG1812G0500000731.01"/>
</dbReference>
<dbReference type="EnsemblPlants" id="TuG1812G0500000731.01.T01">
    <property type="protein sequence ID" value="TuG1812G0500000731.01.T01.cds272914"/>
    <property type="gene ID" value="TuG1812G0500000731.01"/>
</dbReference>
<feature type="region of interest" description="Disordered" evidence="1">
    <location>
        <begin position="59"/>
        <end position="115"/>
    </location>
</feature>
<keyword evidence="4" id="KW-1185">Reference proteome</keyword>
<feature type="compositionally biased region" description="Basic and acidic residues" evidence="1">
    <location>
        <begin position="105"/>
        <end position="115"/>
    </location>
</feature>
<dbReference type="Proteomes" id="UP000015106">
    <property type="component" value="Chromosome 5"/>
</dbReference>
<evidence type="ECO:0000259" key="2">
    <source>
        <dbReference type="Pfam" id="PF13963"/>
    </source>
</evidence>
<dbReference type="InterPro" id="IPR029480">
    <property type="entry name" value="Transpos_assoc"/>
</dbReference>
<protein>
    <recommendedName>
        <fullName evidence="2">Transposase-associated domain-containing protein</fullName>
    </recommendedName>
</protein>
<dbReference type="AlphaFoldDB" id="A0A8R7UBZ5"/>
<name>A0A8R7UBZ5_TRIUA</name>
<evidence type="ECO:0000313" key="4">
    <source>
        <dbReference type="Proteomes" id="UP000015106"/>
    </source>
</evidence>
<dbReference type="Pfam" id="PF13963">
    <property type="entry name" value="Transpos_assoc"/>
    <property type="match status" value="1"/>
</dbReference>
<proteinExistence type="predicted"/>
<evidence type="ECO:0000256" key="1">
    <source>
        <dbReference type="SAM" id="MobiDB-lite"/>
    </source>
</evidence>
<sequence length="228" mass="25834">MDRSVKGFLNFTVANMIQKGEVHILCPCLTCENGVLHNPFKGSVLAHVLRRSFVAGDTRWPKHGEEDVSDDGGNNDAENSGDEQAEPPEGGNNEHAHGGGNDEMPPEHEEDHETVTQDMSLATMLQDPHVKDLLRKKTTSERDAIKEAVKLAQFEIDTKTPLYEGCNPRNSTCTSHSNFWTSRQDSRAHMQVWMLHWNIYTKFCPRGIFCLAVSMRQRRFCVRLICHM</sequence>
<organism evidence="3 4">
    <name type="scientific">Triticum urartu</name>
    <name type="common">Red wild einkorn</name>
    <name type="synonym">Crithodium urartu</name>
    <dbReference type="NCBI Taxonomy" id="4572"/>
    <lineage>
        <taxon>Eukaryota</taxon>
        <taxon>Viridiplantae</taxon>
        <taxon>Streptophyta</taxon>
        <taxon>Embryophyta</taxon>
        <taxon>Tracheophyta</taxon>
        <taxon>Spermatophyta</taxon>
        <taxon>Magnoliopsida</taxon>
        <taxon>Liliopsida</taxon>
        <taxon>Poales</taxon>
        <taxon>Poaceae</taxon>
        <taxon>BOP clade</taxon>
        <taxon>Pooideae</taxon>
        <taxon>Triticodae</taxon>
        <taxon>Triticeae</taxon>
        <taxon>Triticinae</taxon>
        <taxon>Triticum</taxon>
    </lineage>
</organism>
<reference evidence="4" key="1">
    <citation type="journal article" date="2013" name="Nature">
        <title>Draft genome of the wheat A-genome progenitor Triticum urartu.</title>
        <authorList>
            <person name="Ling H.Q."/>
            <person name="Zhao S."/>
            <person name="Liu D."/>
            <person name="Wang J."/>
            <person name="Sun H."/>
            <person name="Zhang C."/>
            <person name="Fan H."/>
            <person name="Li D."/>
            <person name="Dong L."/>
            <person name="Tao Y."/>
            <person name="Gao C."/>
            <person name="Wu H."/>
            <person name="Li Y."/>
            <person name="Cui Y."/>
            <person name="Guo X."/>
            <person name="Zheng S."/>
            <person name="Wang B."/>
            <person name="Yu K."/>
            <person name="Liang Q."/>
            <person name="Yang W."/>
            <person name="Lou X."/>
            <person name="Chen J."/>
            <person name="Feng M."/>
            <person name="Jian J."/>
            <person name="Zhang X."/>
            <person name="Luo G."/>
            <person name="Jiang Y."/>
            <person name="Liu J."/>
            <person name="Wang Z."/>
            <person name="Sha Y."/>
            <person name="Zhang B."/>
            <person name="Wu H."/>
            <person name="Tang D."/>
            <person name="Shen Q."/>
            <person name="Xue P."/>
            <person name="Zou S."/>
            <person name="Wang X."/>
            <person name="Liu X."/>
            <person name="Wang F."/>
            <person name="Yang Y."/>
            <person name="An X."/>
            <person name="Dong Z."/>
            <person name="Zhang K."/>
            <person name="Zhang X."/>
            <person name="Luo M.C."/>
            <person name="Dvorak J."/>
            <person name="Tong Y."/>
            <person name="Wang J."/>
            <person name="Yang H."/>
            <person name="Li Z."/>
            <person name="Wang D."/>
            <person name="Zhang A."/>
            <person name="Wang J."/>
        </authorList>
    </citation>
    <scope>NUCLEOTIDE SEQUENCE</scope>
    <source>
        <strain evidence="4">cv. G1812</strain>
    </source>
</reference>
<evidence type="ECO:0000313" key="3">
    <source>
        <dbReference type="EnsemblPlants" id="TuG1812G0500000731.01.T01.cds272914"/>
    </source>
</evidence>
<feature type="domain" description="Transposase-associated" evidence="2">
    <location>
        <begin position="4"/>
        <end position="65"/>
    </location>
</feature>
<accession>A0A8R7UBZ5</accession>